<dbReference type="GO" id="GO:0012505">
    <property type="term" value="C:endomembrane system"/>
    <property type="evidence" value="ECO:0007669"/>
    <property type="project" value="UniProtKB-SubCell"/>
</dbReference>
<organism evidence="6 7">
    <name type="scientific">Paenacidovorax caeni</name>
    <dbReference type="NCBI Taxonomy" id="343013"/>
    <lineage>
        <taxon>Bacteria</taxon>
        <taxon>Pseudomonadati</taxon>
        <taxon>Pseudomonadota</taxon>
        <taxon>Betaproteobacteria</taxon>
        <taxon>Burkholderiales</taxon>
        <taxon>Comamonadaceae</taxon>
        <taxon>Paenacidovorax</taxon>
    </lineage>
</organism>
<keyword evidence="6" id="KW-0808">Transferase</keyword>
<sequence>MSSQSPSRNHYPWLSLRVPPLVLAALFAITMWSLPALLSIMIPGVWIVACALAMAGGSLCMAGVLAFRHANTTVNPTNPEASTALVVCGVYRLTRNPMYLGFALLLLALAVWLGKMSAILLVPLFVAYLQHFQIRPEEDALRARFGVSFDIYCQQVRRWL</sequence>
<evidence type="ECO:0000256" key="5">
    <source>
        <dbReference type="SAM" id="Phobius"/>
    </source>
</evidence>
<name>A0A1I7F043_9BURK</name>
<dbReference type="Gene3D" id="1.20.120.1630">
    <property type="match status" value="1"/>
</dbReference>
<evidence type="ECO:0000256" key="3">
    <source>
        <dbReference type="ARBA" id="ARBA00022989"/>
    </source>
</evidence>
<evidence type="ECO:0000256" key="4">
    <source>
        <dbReference type="ARBA" id="ARBA00023136"/>
    </source>
</evidence>
<dbReference type="EMBL" id="FPBX01000001">
    <property type="protein sequence ID" value="SFU29562.1"/>
    <property type="molecule type" value="Genomic_DNA"/>
</dbReference>
<dbReference type="STRING" id="343013.SAMN04489707_100179"/>
<evidence type="ECO:0000256" key="1">
    <source>
        <dbReference type="ARBA" id="ARBA00004127"/>
    </source>
</evidence>
<reference evidence="6 7" key="1">
    <citation type="submission" date="2016-10" db="EMBL/GenBank/DDBJ databases">
        <authorList>
            <person name="de Groot N.N."/>
        </authorList>
    </citation>
    <scope>NUCLEOTIDE SEQUENCE [LARGE SCALE GENOMIC DNA]</scope>
    <source>
        <strain evidence="6 7">R-24608</strain>
    </source>
</reference>
<keyword evidence="7" id="KW-1185">Reference proteome</keyword>
<gene>
    <name evidence="6" type="ORF">SAMN04489707_100179</name>
</gene>
<proteinExistence type="predicted"/>
<evidence type="ECO:0000256" key="2">
    <source>
        <dbReference type="ARBA" id="ARBA00022692"/>
    </source>
</evidence>
<feature type="transmembrane region" description="Helical" evidence="5">
    <location>
        <begin position="20"/>
        <end position="38"/>
    </location>
</feature>
<dbReference type="InterPro" id="IPR007318">
    <property type="entry name" value="Phopholipid_MeTrfase"/>
</dbReference>
<dbReference type="Pfam" id="PF04191">
    <property type="entry name" value="PEMT"/>
    <property type="match status" value="1"/>
</dbReference>
<accession>A0A1I7F043</accession>
<protein>
    <submittedName>
        <fullName evidence="6">Protein-S-isoprenylcysteine O-methyltransferase Ste14</fullName>
    </submittedName>
</protein>
<comment type="subcellular location">
    <subcellularLocation>
        <location evidence="1">Endomembrane system</location>
        <topology evidence="1">Multi-pass membrane protein</topology>
    </subcellularLocation>
</comment>
<dbReference type="PANTHER" id="PTHR12714">
    <property type="entry name" value="PROTEIN-S ISOPRENYLCYSTEINE O-METHYLTRANSFERASE"/>
    <property type="match status" value="1"/>
</dbReference>
<keyword evidence="4 5" id="KW-0472">Membrane</keyword>
<keyword evidence="3 5" id="KW-1133">Transmembrane helix</keyword>
<dbReference type="Proteomes" id="UP000183656">
    <property type="component" value="Unassembled WGS sequence"/>
</dbReference>
<keyword evidence="6" id="KW-0489">Methyltransferase</keyword>
<dbReference type="GO" id="GO:0008168">
    <property type="term" value="F:methyltransferase activity"/>
    <property type="evidence" value="ECO:0007669"/>
    <property type="project" value="UniProtKB-KW"/>
</dbReference>
<dbReference type="AlphaFoldDB" id="A0A1I7F043"/>
<feature type="transmembrane region" description="Helical" evidence="5">
    <location>
        <begin position="99"/>
        <end position="129"/>
    </location>
</feature>
<evidence type="ECO:0000313" key="7">
    <source>
        <dbReference type="Proteomes" id="UP000183656"/>
    </source>
</evidence>
<dbReference type="RefSeq" id="WP_054255539.1">
    <property type="nucleotide sequence ID" value="NZ_CYIG01000007.1"/>
</dbReference>
<evidence type="ECO:0000313" key="6">
    <source>
        <dbReference type="EMBL" id="SFU29562.1"/>
    </source>
</evidence>
<feature type="transmembrane region" description="Helical" evidence="5">
    <location>
        <begin position="45"/>
        <end position="67"/>
    </location>
</feature>
<dbReference type="PANTHER" id="PTHR12714:SF24">
    <property type="entry name" value="SLR1182 PROTEIN"/>
    <property type="match status" value="1"/>
</dbReference>
<keyword evidence="2 5" id="KW-0812">Transmembrane</keyword>
<dbReference type="GO" id="GO:0032259">
    <property type="term" value="P:methylation"/>
    <property type="evidence" value="ECO:0007669"/>
    <property type="project" value="UniProtKB-KW"/>
</dbReference>
<dbReference type="OrthoDB" id="9811969at2"/>